<dbReference type="Pfam" id="PF08507">
    <property type="entry name" value="COPI_assoc"/>
    <property type="match status" value="1"/>
</dbReference>
<evidence type="ECO:0000256" key="6">
    <source>
        <dbReference type="SAM" id="Phobius"/>
    </source>
</evidence>
<keyword evidence="3 6" id="KW-1133">Transmembrane helix</keyword>
<dbReference type="PANTHER" id="PTHR28128">
    <property type="entry name" value="GOLGI APPARATUS MEMBRANE PROTEIN TVP15"/>
    <property type="match status" value="1"/>
</dbReference>
<dbReference type="OrthoDB" id="423534at2759"/>
<keyword evidence="4 6" id="KW-0472">Membrane</keyword>
<dbReference type="Proteomes" id="UP000037460">
    <property type="component" value="Unassembled WGS sequence"/>
</dbReference>
<organism evidence="7 8">
    <name type="scientific">Chrysochromulina tobinii</name>
    <dbReference type="NCBI Taxonomy" id="1460289"/>
    <lineage>
        <taxon>Eukaryota</taxon>
        <taxon>Haptista</taxon>
        <taxon>Haptophyta</taxon>
        <taxon>Prymnesiophyceae</taxon>
        <taxon>Prymnesiales</taxon>
        <taxon>Chrysochromulinaceae</taxon>
        <taxon>Chrysochromulina</taxon>
    </lineage>
</organism>
<feature type="transmembrane region" description="Helical" evidence="6">
    <location>
        <begin position="27"/>
        <end position="47"/>
    </location>
</feature>
<evidence type="ECO:0000256" key="1">
    <source>
        <dbReference type="ARBA" id="ARBA00004141"/>
    </source>
</evidence>
<accession>A0A0M0K1R2</accession>
<dbReference type="InterPro" id="IPR013714">
    <property type="entry name" value="Golgi_TVP15"/>
</dbReference>
<dbReference type="PANTHER" id="PTHR28128:SF1">
    <property type="entry name" value="GOLGI APPARATUS MEMBRANE PROTEIN TVP15"/>
    <property type="match status" value="1"/>
</dbReference>
<gene>
    <name evidence="7" type="ORF">Ctob_013005</name>
</gene>
<feature type="region of interest" description="Disordered" evidence="5">
    <location>
        <begin position="181"/>
        <end position="213"/>
    </location>
</feature>
<feature type="transmembrane region" description="Helical" evidence="6">
    <location>
        <begin position="53"/>
        <end position="71"/>
    </location>
</feature>
<dbReference type="AlphaFoldDB" id="A0A0M0K1R2"/>
<evidence type="ECO:0000256" key="5">
    <source>
        <dbReference type="SAM" id="MobiDB-lite"/>
    </source>
</evidence>
<sequence length="213" mass="22451">MSPIAKCKYYCCTWDGLDKLKTMLNGAAGGVVVAAGVVGIITNLIPLPNPFKIIRSIWNIIFGVLILSVQFKLEKYFVRRFGFMSHWFLRAIFYVFVGTNSIDCETGANAASCFTSVAACIACSFVGFVDLAFGFKCAKKSEDAEAAGGGARAQTVPTGGSTSFPSITITPSQALQGASWMAKAQGSMAKSGAPAPPPSGGATDNPFFSQNRT</sequence>
<evidence type="ECO:0000256" key="2">
    <source>
        <dbReference type="ARBA" id="ARBA00022692"/>
    </source>
</evidence>
<evidence type="ECO:0000256" key="4">
    <source>
        <dbReference type="ARBA" id="ARBA00023136"/>
    </source>
</evidence>
<keyword evidence="2 6" id="KW-0812">Transmembrane</keyword>
<protein>
    <submittedName>
        <fullName evidence="7">Uncharacterized protein</fullName>
    </submittedName>
</protein>
<proteinExistence type="predicted"/>
<feature type="transmembrane region" description="Helical" evidence="6">
    <location>
        <begin position="83"/>
        <end position="102"/>
    </location>
</feature>
<evidence type="ECO:0000313" key="8">
    <source>
        <dbReference type="Proteomes" id="UP000037460"/>
    </source>
</evidence>
<dbReference type="EMBL" id="JWZX01001694">
    <property type="protein sequence ID" value="KOO32750.1"/>
    <property type="molecule type" value="Genomic_DNA"/>
</dbReference>
<dbReference type="GO" id="GO:0016020">
    <property type="term" value="C:membrane"/>
    <property type="evidence" value="ECO:0007669"/>
    <property type="project" value="UniProtKB-SubCell"/>
</dbReference>
<evidence type="ECO:0000313" key="7">
    <source>
        <dbReference type="EMBL" id="KOO32750.1"/>
    </source>
</evidence>
<keyword evidence="8" id="KW-1185">Reference proteome</keyword>
<name>A0A0M0K1R2_9EUKA</name>
<reference evidence="8" key="1">
    <citation type="journal article" date="2015" name="PLoS Genet.">
        <title>Genome Sequence and Transcriptome Analyses of Chrysochromulina tobin: Metabolic Tools for Enhanced Algal Fitness in the Prominent Order Prymnesiales (Haptophyceae).</title>
        <authorList>
            <person name="Hovde B.T."/>
            <person name="Deodato C.R."/>
            <person name="Hunsperger H.M."/>
            <person name="Ryken S.A."/>
            <person name="Yost W."/>
            <person name="Jha R.K."/>
            <person name="Patterson J."/>
            <person name="Monnat R.J. Jr."/>
            <person name="Barlow S.B."/>
            <person name="Starkenburg S.R."/>
            <person name="Cattolico R.A."/>
        </authorList>
    </citation>
    <scope>NUCLEOTIDE SEQUENCE</scope>
    <source>
        <strain evidence="8">CCMP291</strain>
    </source>
</reference>
<comment type="caution">
    <text evidence="7">The sequence shown here is derived from an EMBL/GenBank/DDBJ whole genome shotgun (WGS) entry which is preliminary data.</text>
</comment>
<comment type="subcellular location">
    <subcellularLocation>
        <location evidence="1">Membrane</location>
        <topology evidence="1">Multi-pass membrane protein</topology>
    </subcellularLocation>
</comment>
<evidence type="ECO:0000256" key="3">
    <source>
        <dbReference type="ARBA" id="ARBA00022989"/>
    </source>
</evidence>
<feature type="transmembrane region" description="Helical" evidence="6">
    <location>
        <begin position="108"/>
        <end position="133"/>
    </location>
</feature>